<dbReference type="InterPro" id="IPR006311">
    <property type="entry name" value="TAT_signal"/>
</dbReference>
<dbReference type="InterPro" id="IPR019546">
    <property type="entry name" value="TAT_signal_bac_arc"/>
</dbReference>
<dbReference type="Proteomes" id="UP000198518">
    <property type="component" value="Unassembled WGS sequence"/>
</dbReference>
<dbReference type="Gene3D" id="2.130.10.10">
    <property type="entry name" value="YVTN repeat-like/Quinoprotein amine dehydrogenase"/>
    <property type="match status" value="1"/>
</dbReference>
<proteinExistence type="predicted"/>
<feature type="domain" description="Pyrrolo-quinoline quinone repeat" evidence="2">
    <location>
        <begin position="106"/>
        <end position="228"/>
    </location>
</feature>
<dbReference type="STRING" id="355548.SAMN04487945_1847"/>
<dbReference type="Pfam" id="PF13360">
    <property type="entry name" value="PQQ_2"/>
    <property type="match status" value="2"/>
</dbReference>
<dbReference type="SMART" id="SM00564">
    <property type="entry name" value="PQQ"/>
    <property type="match status" value="4"/>
</dbReference>
<dbReference type="RefSeq" id="WP_089669020.1">
    <property type="nucleotide sequence ID" value="NZ_FOJA01000001.1"/>
</dbReference>
<evidence type="ECO:0000313" key="3">
    <source>
        <dbReference type="EMBL" id="SEW16292.1"/>
    </source>
</evidence>
<evidence type="ECO:0000313" key="4">
    <source>
        <dbReference type="Proteomes" id="UP000198518"/>
    </source>
</evidence>
<feature type="domain" description="Pyrrolo-quinoline quinone repeat" evidence="2">
    <location>
        <begin position="262"/>
        <end position="396"/>
    </location>
</feature>
<keyword evidence="4" id="KW-1185">Reference proteome</keyword>
<dbReference type="Gene3D" id="2.40.128.630">
    <property type="match status" value="1"/>
</dbReference>
<dbReference type="InterPro" id="IPR018391">
    <property type="entry name" value="PQQ_b-propeller_rpt"/>
</dbReference>
<evidence type="ECO:0000256" key="1">
    <source>
        <dbReference type="SAM" id="MobiDB-lite"/>
    </source>
</evidence>
<dbReference type="InterPro" id="IPR002372">
    <property type="entry name" value="PQQ_rpt_dom"/>
</dbReference>
<dbReference type="PROSITE" id="PS51318">
    <property type="entry name" value="TAT"/>
    <property type="match status" value="1"/>
</dbReference>
<name>A0A1I0PPL8_9EURY</name>
<dbReference type="EMBL" id="FOJA01000001">
    <property type="protein sequence ID" value="SEW16292.1"/>
    <property type="molecule type" value="Genomic_DNA"/>
</dbReference>
<reference evidence="3 4" key="1">
    <citation type="submission" date="2016-10" db="EMBL/GenBank/DDBJ databases">
        <authorList>
            <person name="de Groot N.N."/>
        </authorList>
    </citation>
    <scope>NUCLEOTIDE SEQUENCE [LARGE SCALE GENOMIC DNA]</scope>
    <source>
        <strain evidence="3 4">CGMCC 1.5337</strain>
    </source>
</reference>
<dbReference type="PANTHER" id="PTHR34512:SF30">
    <property type="entry name" value="OUTER MEMBRANE PROTEIN ASSEMBLY FACTOR BAMB"/>
    <property type="match status" value="1"/>
</dbReference>
<organism evidence="3 4">
    <name type="scientific">Halobacterium jilantaiense</name>
    <dbReference type="NCBI Taxonomy" id="355548"/>
    <lineage>
        <taxon>Archaea</taxon>
        <taxon>Methanobacteriati</taxon>
        <taxon>Methanobacteriota</taxon>
        <taxon>Stenosarchaea group</taxon>
        <taxon>Halobacteria</taxon>
        <taxon>Halobacteriales</taxon>
        <taxon>Halobacteriaceae</taxon>
        <taxon>Halobacterium</taxon>
    </lineage>
</organism>
<dbReference type="InterPro" id="IPR015943">
    <property type="entry name" value="WD40/YVTN_repeat-like_dom_sf"/>
</dbReference>
<dbReference type="OrthoDB" id="145878at2157"/>
<evidence type="ECO:0000259" key="2">
    <source>
        <dbReference type="Pfam" id="PF13360"/>
    </source>
</evidence>
<dbReference type="NCBIfam" id="TIGR01409">
    <property type="entry name" value="TAT_signal_seq"/>
    <property type="match status" value="1"/>
</dbReference>
<dbReference type="AlphaFoldDB" id="A0A1I0PPL8"/>
<dbReference type="PANTHER" id="PTHR34512">
    <property type="entry name" value="CELL SURFACE PROTEIN"/>
    <property type="match status" value="1"/>
</dbReference>
<dbReference type="InterPro" id="IPR011047">
    <property type="entry name" value="Quinoprotein_ADH-like_sf"/>
</dbReference>
<dbReference type="SUPFAM" id="SSF50998">
    <property type="entry name" value="Quinoprotein alcohol dehydrogenase-like"/>
    <property type="match status" value="1"/>
</dbReference>
<sequence>MPSRRDLLKAGGGALAVAAAGVGARWGAWTPAVHSPAENTWPQHRYGPGNTGYSPDASPPGSNPVAVQRYDTGESANTVVVDEDRMYVGTEHSVWAFERGDDRHSEWDEPGNGWWLAVGSDAVVAAGRGRVTGFDPTTGEVLWERRPEASAYGVLVGERTAYVGFRGRLVAYHLESGERQWVLDADGEVFPGVSDGRLVVGGDGLRAFEPRGPLRGVLADAPRKVWETDEPFGGTHPVDTGDHTLVGTQTGLQTLTCGLAAVGSDGGIDWQVELGNNAGRVAFDGERAYAVSMRYDDGESGVHYSDDTTLHALDPATGDELWSFQRGGWFSSPVVADGTVYVGEAGSPNGNGNLHALDAETGDLLWTFDRAEGVNALAAVGDVLYVATDGGRVLALA</sequence>
<gene>
    <name evidence="3" type="ORF">SAMN04487945_1847</name>
</gene>
<protein>
    <submittedName>
        <fullName evidence="3">Tat (Twin-arginine translocation) pathway signal sequence</fullName>
    </submittedName>
</protein>
<feature type="region of interest" description="Disordered" evidence="1">
    <location>
        <begin position="39"/>
        <end position="64"/>
    </location>
</feature>
<accession>A0A1I0PPL8</accession>